<dbReference type="EMBL" id="MQWB01000014">
    <property type="protein sequence ID" value="OZC01222.1"/>
    <property type="molecule type" value="Genomic_DNA"/>
</dbReference>
<dbReference type="CDD" id="cd14014">
    <property type="entry name" value="STKc_PknB_like"/>
    <property type="match status" value="1"/>
</dbReference>
<gene>
    <name evidence="8" type="ORF">BSZ36_18385</name>
</gene>
<dbReference type="RefSeq" id="WP_094551998.1">
    <property type="nucleotide sequence ID" value="NZ_MQWB01000014.1"/>
</dbReference>
<dbReference type="InterPro" id="IPR017441">
    <property type="entry name" value="Protein_kinase_ATP_BS"/>
</dbReference>
<dbReference type="PANTHER" id="PTHR43289">
    <property type="entry name" value="MITOGEN-ACTIVATED PROTEIN KINASE KINASE KINASE 20-RELATED"/>
    <property type="match status" value="1"/>
</dbReference>
<evidence type="ECO:0000259" key="7">
    <source>
        <dbReference type="PROSITE" id="PS50011"/>
    </source>
</evidence>
<dbReference type="Proteomes" id="UP000216446">
    <property type="component" value="Unassembled WGS sequence"/>
</dbReference>
<keyword evidence="1" id="KW-0808">Transferase</keyword>
<evidence type="ECO:0000313" key="8">
    <source>
        <dbReference type="EMBL" id="OZC01222.1"/>
    </source>
</evidence>
<keyword evidence="6" id="KW-1133">Transmembrane helix</keyword>
<evidence type="ECO:0000313" key="9">
    <source>
        <dbReference type="Proteomes" id="UP000216446"/>
    </source>
</evidence>
<dbReference type="GO" id="GO:0005524">
    <property type="term" value="F:ATP binding"/>
    <property type="evidence" value="ECO:0007669"/>
    <property type="project" value="UniProtKB-UniRule"/>
</dbReference>
<evidence type="ECO:0000256" key="2">
    <source>
        <dbReference type="ARBA" id="ARBA00022741"/>
    </source>
</evidence>
<evidence type="ECO:0000256" key="5">
    <source>
        <dbReference type="PROSITE-ProRule" id="PRU10141"/>
    </source>
</evidence>
<name>A0A259TTW6_9BACT</name>
<dbReference type="SUPFAM" id="SSF56112">
    <property type="entry name" value="Protein kinase-like (PK-like)"/>
    <property type="match status" value="1"/>
</dbReference>
<dbReference type="OrthoDB" id="9813021at2"/>
<dbReference type="Pfam" id="PF00069">
    <property type="entry name" value="Pkinase"/>
    <property type="match status" value="1"/>
</dbReference>
<comment type="caution">
    <text evidence="8">The sequence shown here is derived from an EMBL/GenBank/DDBJ whole genome shotgun (WGS) entry which is preliminary data.</text>
</comment>
<keyword evidence="3" id="KW-0418">Kinase</keyword>
<dbReference type="GO" id="GO:0004674">
    <property type="term" value="F:protein serine/threonine kinase activity"/>
    <property type="evidence" value="ECO:0007669"/>
    <property type="project" value="TreeGrafter"/>
</dbReference>
<dbReference type="SMART" id="SM00220">
    <property type="entry name" value="S_TKc"/>
    <property type="match status" value="1"/>
</dbReference>
<dbReference type="PROSITE" id="PS00107">
    <property type="entry name" value="PROTEIN_KINASE_ATP"/>
    <property type="match status" value="1"/>
</dbReference>
<evidence type="ECO:0000256" key="3">
    <source>
        <dbReference type="ARBA" id="ARBA00022777"/>
    </source>
</evidence>
<dbReference type="InterPro" id="IPR011009">
    <property type="entry name" value="Kinase-like_dom_sf"/>
</dbReference>
<dbReference type="PANTHER" id="PTHR43289:SF34">
    <property type="entry name" value="SERINE_THREONINE-PROTEIN KINASE YBDM-RELATED"/>
    <property type="match status" value="1"/>
</dbReference>
<proteinExistence type="predicted"/>
<dbReference type="InterPro" id="IPR000719">
    <property type="entry name" value="Prot_kinase_dom"/>
</dbReference>
<keyword evidence="9" id="KW-1185">Reference proteome</keyword>
<evidence type="ECO:0000256" key="1">
    <source>
        <dbReference type="ARBA" id="ARBA00022679"/>
    </source>
</evidence>
<dbReference type="PROSITE" id="PS50011">
    <property type="entry name" value="PROTEIN_KINASE_DOM"/>
    <property type="match status" value="1"/>
</dbReference>
<protein>
    <recommendedName>
        <fullName evidence="7">Protein kinase domain-containing protein</fullName>
    </recommendedName>
</protein>
<keyword evidence="6" id="KW-0812">Transmembrane</keyword>
<dbReference type="InParanoid" id="A0A259TTW6"/>
<reference evidence="8 9" key="1">
    <citation type="submission" date="2016-11" db="EMBL/GenBank/DDBJ databases">
        <title>Study of marine rhodopsin-containing bacteria.</title>
        <authorList>
            <person name="Yoshizawa S."/>
            <person name="Kumagai Y."/>
            <person name="Kogure K."/>
        </authorList>
    </citation>
    <scope>NUCLEOTIDE SEQUENCE [LARGE SCALE GENOMIC DNA]</scope>
    <source>
        <strain evidence="8 9">SG-29</strain>
    </source>
</reference>
<organism evidence="8 9">
    <name type="scientific">Rubricoccus marinus</name>
    <dbReference type="NCBI Taxonomy" id="716817"/>
    <lineage>
        <taxon>Bacteria</taxon>
        <taxon>Pseudomonadati</taxon>
        <taxon>Rhodothermota</taxon>
        <taxon>Rhodothermia</taxon>
        <taxon>Rhodothermales</taxon>
        <taxon>Rubricoccaceae</taxon>
        <taxon>Rubricoccus</taxon>
    </lineage>
</organism>
<dbReference type="Gene3D" id="1.10.510.10">
    <property type="entry name" value="Transferase(Phosphotransferase) domain 1"/>
    <property type="match status" value="1"/>
</dbReference>
<keyword evidence="2 5" id="KW-0547">Nucleotide-binding</keyword>
<dbReference type="Gene3D" id="3.30.200.20">
    <property type="entry name" value="Phosphorylase Kinase, domain 1"/>
    <property type="match status" value="1"/>
</dbReference>
<accession>A0A259TTW6</accession>
<feature type="domain" description="Protein kinase" evidence="7">
    <location>
        <begin position="118"/>
        <end position="406"/>
    </location>
</feature>
<dbReference type="AlphaFoldDB" id="A0A259TTW6"/>
<sequence>MTQPPAPLSNGGDAAGPTSLDTLRLLVEQAAEGHPVGEHVRVDGVLLDLLMDADSATRASVIETARALSPDLGERAMRLAWAFSAAPEADFLSRPAAESFAACVADPALAPGDTVGDYRVVREIGRGGMGVVYLAERSDVGLRAAVKVLSGPVVASGVEDPDAQRFLDERRHLATLSHPNVARLYDAGHTADGRPYFAMEHVDGEPFPAYADRRGLSLRDRLALFEQVCAAVRHVHGRGLVHGDVKPENVLVADDDEGRPVAKLLDFGVATRWRSWGDGASGAQSSTCQPFTYGSAAPEIVAGGEPTPASDLYSLGVLLRELVRPPASRSAPRAVVDALESLVERATSAEVGRRPPTVADLSAELRALTWRPRPAQQAESWAFGAALGTLAALAGAAVFARLRGRG</sequence>
<evidence type="ECO:0000256" key="6">
    <source>
        <dbReference type="SAM" id="Phobius"/>
    </source>
</evidence>
<feature type="transmembrane region" description="Helical" evidence="6">
    <location>
        <begin position="381"/>
        <end position="400"/>
    </location>
</feature>
<evidence type="ECO:0000256" key="4">
    <source>
        <dbReference type="ARBA" id="ARBA00022840"/>
    </source>
</evidence>
<keyword evidence="4 5" id="KW-0067">ATP-binding</keyword>
<feature type="binding site" evidence="5">
    <location>
        <position position="147"/>
    </location>
    <ligand>
        <name>ATP</name>
        <dbReference type="ChEBI" id="CHEBI:30616"/>
    </ligand>
</feature>
<dbReference type="PROSITE" id="PS00108">
    <property type="entry name" value="PROTEIN_KINASE_ST"/>
    <property type="match status" value="1"/>
</dbReference>
<keyword evidence="6" id="KW-0472">Membrane</keyword>
<dbReference type="InterPro" id="IPR008271">
    <property type="entry name" value="Ser/Thr_kinase_AS"/>
</dbReference>